<evidence type="ECO:0000313" key="8">
    <source>
        <dbReference type="EMBL" id="CAH1396767.1"/>
    </source>
</evidence>
<evidence type="ECO:0000256" key="7">
    <source>
        <dbReference type="SAM" id="MobiDB-lite"/>
    </source>
</evidence>
<dbReference type="PANTHER" id="PTHR13072:SF0">
    <property type="entry name" value="DYNACTIN SUBUNIT 6"/>
    <property type="match status" value="1"/>
</dbReference>
<evidence type="ECO:0000256" key="4">
    <source>
        <dbReference type="ARBA" id="ARBA00022490"/>
    </source>
</evidence>
<keyword evidence="9" id="KW-1185">Reference proteome</keyword>
<dbReference type="EMBL" id="OV725079">
    <property type="protein sequence ID" value="CAH1396767.1"/>
    <property type="molecule type" value="Genomic_DNA"/>
</dbReference>
<dbReference type="Proteomes" id="UP001152798">
    <property type="component" value="Chromosome 3"/>
</dbReference>
<dbReference type="GO" id="GO:0070840">
    <property type="term" value="F:dynein complex binding"/>
    <property type="evidence" value="ECO:0007669"/>
    <property type="project" value="TreeGrafter"/>
</dbReference>
<sequence>MEQAVYGMVSKRAREEERTRQTDGTGVVASIQISKGAVVCVESKLQGMISIGAKTLVHPKASIVGDAGPIVIGESNIFEEQSVIHHRVYPSPSTAFSADLSSGGVARSGLGDWRFGREVERVGEEREEELGRGAEGKDEEEEERLEEREEVEAGRVDEWEEEEGRRGAVWVGAGLPTSVDCGRAVSRSEIAGVAWTSGEIISLGLFICEFVEVTEKEYRILA</sequence>
<gene>
    <name evidence="8" type="ORF">NEZAVI_LOCUS6764</name>
</gene>
<dbReference type="InterPro" id="IPR011004">
    <property type="entry name" value="Trimer_LpxA-like_sf"/>
</dbReference>
<feature type="region of interest" description="Disordered" evidence="7">
    <location>
        <begin position="1"/>
        <end position="22"/>
    </location>
</feature>
<name>A0A9P0H7G5_NEZVI</name>
<dbReference type="Gene3D" id="2.160.10.10">
    <property type="entry name" value="Hexapeptide repeat proteins"/>
    <property type="match status" value="1"/>
</dbReference>
<accession>A0A9P0H7G5</accession>
<dbReference type="GO" id="GO:0005869">
    <property type="term" value="C:dynactin complex"/>
    <property type="evidence" value="ECO:0007669"/>
    <property type="project" value="InterPro"/>
</dbReference>
<evidence type="ECO:0000313" key="9">
    <source>
        <dbReference type="Proteomes" id="UP001152798"/>
    </source>
</evidence>
<evidence type="ECO:0000256" key="5">
    <source>
        <dbReference type="ARBA" id="ARBA00023212"/>
    </source>
</evidence>
<comment type="function">
    <text evidence="6">Part of the dynactin complex that activates the molecular motor dynein for ultra-processive transport along microtubules.</text>
</comment>
<reference evidence="8" key="1">
    <citation type="submission" date="2022-01" db="EMBL/GenBank/DDBJ databases">
        <authorList>
            <person name="King R."/>
        </authorList>
    </citation>
    <scope>NUCLEOTIDE SEQUENCE</scope>
</reference>
<dbReference type="InterPro" id="IPR027777">
    <property type="entry name" value="DCTN6"/>
</dbReference>
<feature type="region of interest" description="Disordered" evidence="7">
    <location>
        <begin position="124"/>
        <end position="160"/>
    </location>
</feature>
<feature type="compositionally biased region" description="Basic and acidic residues" evidence="7">
    <location>
        <begin position="124"/>
        <end position="136"/>
    </location>
</feature>
<dbReference type="AlphaFoldDB" id="A0A9P0H7G5"/>
<comment type="subcellular location">
    <subcellularLocation>
        <location evidence="1">Cytoplasm</location>
        <location evidence="1">Cytoskeleton</location>
    </subcellularLocation>
</comment>
<feature type="compositionally biased region" description="Basic and acidic residues" evidence="7">
    <location>
        <begin position="12"/>
        <end position="21"/>
    </location>
</feature>
<evidence type="ECO:0000256" key="3">
    <source>
        <dbReference type="ARBA" id="ARBA00016573"/>
    </source>
</evidence>
<keyword evidence="5" id="KW-0206">Cytoskeleton</keyword>
<evidence type="ECO:0000256" key="6">
    <source>
        <dbReference type="ARBA" id="ARBA00034687"/>
    </source>
</evidence>
<dbReference type="PANTHER" id="PTHR13072">
    <property type="entry name" value="DYNACTIN 6"/>
    <property type="match status" value="1"/>
</dbReference>
<organism evidence="8 9">
    <name type="scientific">Nezara viridula</name>
    <name type="common">Southern green stink bug</name>
    <name type="synonym">Cimex viridulus</name>
    <dbReference type="NCBI Taxonomy" id="85310"/>
    <lineage>
        <taxon>Eukaryota</taxon>
        <taxon>Metazoa</taxon>
        <taxon>Ecdysozoa</taxon>
        <taxon>Arthropoda</taxon>
        <taxon>Hexapoda</taxon>
        <taxon>Insecta</taxon>
        <taxon>Pterygota</taxon>
        <taxon>Neoptera</taxon>
        <taxon>Paraneoptera</taxon>
        <taxon>Hemiptera</taxon>
        <taxon>Heteroptera</taxon>
        <taxon>Panheteroptera</taxon>
        <taxon>Pentatomomorpha</taxon>
        <taxon>Pentatomoidea</taxon>
        <taxon>Pentatomidae</taxon>
        <taxon>Pentatominae</taxon>
        <taxon>Nezara</taxon>
    </lineage>
</organism>
<feature type="compositionally biased region" description="Basic and acidic residues" evidence="7">
    <location>
        <begin position="145"/>
        <end position="157"/>
    </location>
</feature>
<comment type="similarity">
    <text evidence="2">Belongs to the dynactin subunits 5/6 family. Dynactin subunit 6 subfamily.</text>
</comment>
<keyword evidence="4" id="KW-0963">Cytoplasm</keyword>
<dbReference type="SUPFAM" id="SSF51161">
    <property type="entry name" value="Trimeric LpxA-like enzymes"/>
    <property type="match status" value="1"/>
</dbReference>
<protein>
    <recommendedName>
        <fullName evidence="3">Dynactin subunit 6</fullName>
    </recommendedName>
</protein>
<evidence type="ECO:0000256" key="2">
    <source>
        <dbReference type="ARBA" id="ARBA00007719"/>
    </source>
</evidence>
<proteinExistence type="inferred from homology"/>
<dbReference type="GO" id="GO:0007052">
    <property type="term" value="P:mitotic spindle organization"/>
    <property type="evidence" value="ECO:0007669"/>
    <property type="project" value="TreeGrafter"/>
</dbReference>
<dbReference type="OrthoDB" id="2355at2759"/>
<evidence type="ECO:0000256" key="1">
    <source>
        <dbReference type="ARBA" id="ARBA00004245"/>
    </source>
</evidence>